<reference evidence="3" key="1">
    <citation type="journal article" date="2019" name="Int. J. Syst. Evol. Microbiol.">
        <title>The Global Catalogue of Microorganisms (GCM) 10K type strain sequencing project: providing services to taxonomists for standard genome sequencing and annotation.</title>
        <authorList>
            <consortium name="The Broad Institute Genomics Platform"/>
            <consortium name="The Broad Institute Genome Sequencing Center for Infectious Disease"/>
            <person name="Wu L."/>
            <person name="Ma J."/>
        </authorList>
    </citation>
    <scope>NUCLEOTIDE SEQUENCE [LARGE SCALE GENOMIC DNA]</scope>
    <source>
        <strain evidence="3">JCM 16908</strain>
    </source>
</reference>
<sequence>MLVASITMAVGRIGVPLDALHLTIGQSAALERGGSTEFAMALLALSSLGLLAGLRAVRAPVSGWPERLMLTWVVSLTVAAVSPVTAVIDVMIAIALASLAGTAALMVRRFGDDELWRPVGRPLEWLALGAGGGLAVLTYVAFPGHRVMIGLAEWALLGIEVAALAVVAVQLVRITLSSAVSPAATAVTPPVVTAPVTAAPSVTPFPLRAWVPSARTPVRSPAMSASVSMAMTLETATTGAGRSTGVLSRH</sequence>
<dbReference type="Proteomes" id="UP001500888">
    <property type="component" value="Unassembled WGS sequence"/>
</dbReference>
<comment type="caution">
    <text evidence="2">The sequence shown here is derived from an EMBL/GenBank/DDBJ whole genome shotgun (WGS) entry which is preliminary data.</text>
</comment>
<evidence type="ECO:0000313" key="3">
    <source>
        <dbReference type="Proteomes" id="UP001500888"/>
    </source>
</evidence>
<keyword evidence="1" id="KW-0812">Transmembrane</keyword>
<evidence type="ECO:0000313" key="2">
    <source>
        <dbReference type="EMBL" id="GAA3790529.1"/>
    </source>
</evidence>
<protein>
    <recommendedName>
        <fullName evidence="4">DUF998 domain-containing protein</fullName>
    </recommendedName>
</protein>
<evidence type="ECO:0008006" key="4">
    <source>
        <dbReference type="Google" id="ProtNLM"/>
    </source>
</evidence>
<gene>
    <name evidence="2" type="ORF">GCM10022226_06970</name>
</gene>
<feature type="transmembrane region" description="Helical" evidence="1">
    <location>
        <begin position="38"/>
        <end position="57"/>
    </location>
</feature>
<feature type="transmembrane region" description="Helical" evidence="1">
    <location>
        <begin position="123"/>
        <end position="142"/>
    </location>
</feature>
<keyword evidence="3" id="KW-1185">Reference proteome</keyword>
<organism evidence="2 3">
    <name type="scientific">Sphaerisporangium flaviroseum</name>
    <dbReference type="NCBI Taxonomy" id="509199"/>
    <lineage>
        <taxon>Bacteria</taxon>
        <taxon>Bacillati</taxon>
        <taxon>Actinomycetota</taxon>
        <taxon>Actinomycetes</taxon>
        <taxon>Streptosporangiales</taxon>
        <taxon>Streptosporangiaceae</taxon>
        <taxon>Sphaerisporangium</taxon>
    </lineage>
</organism>
<accession>A0ABP7HF50</accession>
<feature type="transmembrane region" description="Helical" evidence="1">
    <location>
        <begin position="154"/>
        <end position="172"/>
    </location>
</feature>
<proteinExistence type="predicted"/>
<keyword evidence="1" id="KW-1133">Transmembrane helix</keyword>
<name>A0ABP7HF50_9ACTN</name>
<evidence type="ECO:0000256" key="1">
    <source>
        <dbReference type="SAM" id="Phobius"/>
    </source>
</evidence>
<dbReference type="EMBL" id="BAAAZR010000001">
    <property type="protein sequence ID" value="GAA3790529.1"/>
    <property type="molecule type" value="Genomic_DNA"/>
</dbReference>
<keyword evidence="1" id="KW-0472">Membrane</keyword>